<protein>
    <submittedName>
        <fullName evidence="1">Uncharacterized protein</fullName>
    </submittedName>
</protein>
<keyword evidence="2" id="KW-1185">Reference proteome</keyword>
<sequence length="318" mass="34778">MRDRLRVLGGVVAVALLAGLLGGEEGPRTPYRPPYDVSCPAWTKLHRGFGDTRTEDRERAFLCLVREAGGPMFPEGKSDQALLASGRALCAQPGWRRADEWLRSGDRTINLHGLDSALVFLCPDVIGGPDLMPSDEQMVKEAADYVAASNAACRDPWPRRRARKQGSAAYFTSEGGGYHLSDDADADNEDRIERDHDRLLTGQETGVGIETIRNMNVCVTVKAFDQAPPLRLKGWQEVAEVGVTSRSGRLTVPVMQPGGEEGAGRPLPNLAIKGPGHYRVRVYARADEDATTMLPAEWHLIVVYPGQSKKEAVHRSRG</sequence>
<name>A0A7W9LF90_9ACTN</name>
<accession>A0A7W9LF90</accession>
<dbReference type="AlphaFoldDB" id="A0A7W9LF90"/>
<gene>
    <name evidence="1" type="ORF">HD596_008254</name>
</gene>
<reference evidence="1 2" key="1">
    <citation type="submission" date="2020-08" db="EMBL/GenBank/DDBJ databases">
        <title>Sequencing the genomes of 1000 actinobacteria strains.</title>
        <authorList>
            <person name="Klenk H.-P."/>
        </authorList>
    </citation>
    <scope>NUCLEOTIDE SEQUENCE [LARGE SCALE GENOMIC DNA]</scope>
    <source>
        <strain evidence="1 2">DSM 45507</strain>
    </source>
</reference>
<evidence type="ECO:0000313" key="1">
    <source>
        <dbReference type="EMBL" id="MBB5781498.1"/>
    </source>
</evidence>
<dbReference type="RefSeq" id="WP_185074786.1">
    <property type="nucleotide sequence ID" value="NZ_JACHMB010000001.1"/>
</dbReference>
<dbReference type="Proteomes" id="UP000579153">
    <property type="component" value="Unassembled WGS sequence"/>
</dbReference>
<organism evidence="1 2">
    <name type="scientific">Nonomuraea jabiensis</name>
    <dbReference type="NCBI Taxonomy" id="882448"/>
    <lineage>
        <taxon>Bacteria</taxon>
        <taxon>Bacillati</taxon>
        <taxon>Actinomycetota</taxon>
        <taxon>Actinomycetes</taxon>
        <taxon>Streptosporangiales</taxon>
        <taxon>Streptosporangiaceae</taxon>
        <taxon>Nonomuraea</taxon>
    </lineage>
</organism>
<proteinExistence type="predicted"/>
<comment type="caution">
    <text evidence="1">The sequence shown here is derived from an EMBL/GenBank/DDBJ whole genome shotgun (WGS) entry which is preliminary data.</text>
</comment>
<evidence type="ECO:0000313" key="2">
    <source>
        <dbReference type="Proteomes" id="UP000579153"/>
    </source>
</evidence>
<dbReference type="EMBL" id="JACHMB010000001">
    <property type="protein sequence ID" value="MBB5781498.1"/>
    <property type="molecule type" value="Genomic_DNA"/>
</dbReference>